<dbReference type="KEGG" id="abp:AGABI1DRAFT112320"/>
<dbReference type="Proteomes" id="UP000008493">
    <property type="component" value="Unassembled WGS sequence"/>
</dbReference>
<name>K5X360_AGABU</name>
<feature type="region of interest" description="Disordered" evidence="1">
    <location>
        <begin position="23"/>
        <end position="46"/>
    </location>
</feature>
<organism evidence="2 3">
    <name type="scientific">Agaricus bisporus var. burnettii (strain JB137-S8 / ATCC MYA-4627 / FGSC 10392)</name>
    <name type="common">White button mushroom</name>
    <dbReference type="NCBI Taxonomy" id="597362"/>
    <lineage>
        <taxon>Eukaryota</taxon>
        <taxon>Fungi</taxon>
        <taxon>Dikarya</taxon>
        <taxon>Basidiomycota</taxon>
        <taxon>Agaricomycotina</taxon>
        <taxon>Agaricomycetes</taxon>
        <taxon>Agaricomycetidae</taxon>
        <taxon>Agaricales</taxon>
        <taxon>Agaricineae</taxon>
        <taxon>Agaricaceae</taxon>
        <taxon>Agaricus</taxon>
    </lineage>
</organism>
<protein>
    <submittedName>
        <fullName evidence="2">Uncharacterized protein</fullName>
    </submittedName>
</protein>
<gene>
    <name evidence="2" type="ORF">AGABI1DRAFT_112320</name>
</gene>
<evidence type="ECO:0000256" key="1">
    <source>
        <dbReference type="SAM" id="MobiDB-lite"/>
    </source>
</evidence>
<evidence type="ECO:0000313" key="3">
    <source>
        <dbReference type="Proteomes" id="UP000008493"/>
    </source>
</evidence>
<dbReference type="OMA" id="RTKVCCR"/>
<dbReference type="GeneID" id="18823597"/>
<dbReference type="EMBL" id="JH971387">
    <property type="protein sequence ID" value="EKM82271.1"/>
    <property type="molecule type" value="Genomic_DNA"/>
</dbReference>
<evidence type="ECO:0000313" key="2">
    <source>
        <dbReference type="EMBL" id="EKM82271.1"/>
    </source>
</evidence>
<dbReference type="HOGENOM" id="CLU_2621462_0_0_1"/>
<accession>K5X360</accession>
<dbReference type="RefSeq" id="XP_007327965.1">
    <property type="nucleotide sequence ID" value="XM_007327903.1"/>
</dbReference>
<sequence length="78" mass="8669">MVGESPNKKASLSAEAVRSRLGCEGRAGPPFAVPENHHGYRKTKRTKVCCRNGKRVWLGGRKKRRQAVELLSVVGVRR</sequence>
<keyword evidence="3" id="KW-1185">Reference proteome</keyword>
<dbReference type="AlphaFoldDB" id="K5X360"/>
<dbReference type="InParanoid" id="K5X360"/>
<proteinExistence type="predicted"/>
<reference evidence="3" key="1">
    <citation type="journal article" date="2012" name="Proc. Natl. Acad. Sci. U.S.A.">
        <title>Genome sequence of the button mushroom Agaricus bisporus reveals mechanisms governing adaptation to a humic-rich ecological niche.</title>
        <authorList>
            <person name="Morin E."/>
            <person name="Kohler A."/>
            <person name="Baker A.R."/>
            <person name="Foulongne-Oriol M."/>
            <person name="Lombard V."/>
            <person name="Nagy L.G."/>
            <person name="Ohm R.A."/>
            <person name="Patyshakuliyeva A."/>
            <person name="Brun A."/>
            <person name="Aerts A.L."/>
            <person name="Bailey A.M."/>
            <person name="Billette C."/>
            <person name="Coutinho P.M."/>
            <person name="Deakin G."/>
            <person name="Doddapaneni H."/>
            <person name="Floudas D."/>
            <person name="Grimwood J."/>
            <person name="Hilden K."/>
            <person name="Kuees U."/>
            <person name="LaButti K.M."/>
            <person name="Lapidus A."/>
            <person name="Lindquist E.A."/>
            <person name="Lucas S.M."/>
            <person name="Murat C."/>
            <person name="Riley R.W."/>
            <person name="Salamov A.A."/>
            <person name="Schmutz J."/>
            <person name="Subramanian V."/>
            <person name="Woesten H.A.B."/>
            <person name="Xu J."/>
            <person name="Eastwood D.C."/>
            <person name="Foster G.D."/>
            <person name="Sonnenberg A.S."/>
            <person name="Cullen D."/>
            <person name="de Vries R.P."/>
            <person name="Lundell T."/>
            <person name="Hibbett D.S."/>
            <person name="Henrissat B."/>
            <person name="Burton K.S."/>
            <person name="Kerrigan R.W."/>
            <person name="Challen M.P."/>
            <person name="Grigoriev I.V."/>
            <person name="Martin F."/>
        </authorList>
    </citation>
    <scope>NUCLEOTIDE SEQUENCE [LARGE SCALE GENOMIC DNA]</scope>
    <source>
        <strain evidence="3">JB137-S8 / ATCC MYA-4627 / FGSC 10392</strain>
    </source>
</reference>